<dbReference type="Proteomes" id="UP001407405">
    <property type="component" value="Unassembled WGS sequence"/>
</dbReference>
<reference evidence="2 3" key="1">
    <citation type="submission" date="2024-04" db="EMBL/GenBank/DDBJ databases">
        <title>Genome sequencing and metabolic network reconstruction of aminoacids and betaine degradation by Anoxynatronum sibiricum.</title>
        <authorList>
            <person name="Detkova E.N."/>
            <person name="Boltjanskaja Y.V."/>
            <person name="Mardanov A.V."/>
            <person name="Kevbrin V."/>
        </authorList>
    </citation>
    <scope>NUCLEOTIDE SEQUENCE [LARGE SCALE GENOMIC DNA]</scope>
    <source>
        <strain evidence="2 3">Z-7981</strain>
    </source>
</reference>
<feature type="transmembrane region" description="Helical" evidence="1">
    <location>
        <begin position="198"/>
        <end position="218"/>
    </location>
</feature>
<evidence type="ECO:0000256" key="1">
    <source>
        <dbReference type="SAM" id="Phobius"/>
    </source>
</evidence>
<name>A0ABU9VTC1_9CLOT</name>
<dbReference type="Pfam" id="PF24686">
    <property type="entry name" value="FLQE3_permease"/>
    <property type="match status" value="1"/>
</dbReference>
<feature type="transmembrane region" description="Helical" evidence="1">
    <location>
        <begin position="149"/>
        <end position="169"/>
    </location>
</feature>
<evidence type="ECO:0000313" key="2">
    <source>
        <dbReference type="EMBL" id="MEN1760382.1"/>
    </source>
</evidence>
<feature type="transmembrane region" description="Helical" evidence="1">
    <location>
        <begin position="119"/>
        <end position="143"/>
    </location>
</feature>
<feature type="transmembrane region" description="Helical" evidence="1">
    <location>
        <begin position="20"/>
        <end position="38"/>
    </location>
</feature>
<protein>
    <submittedName>
        <fullName evidence="2">ABC transporter</fullName>
    </submittedName>
</protein>
<feature type="transmembrane region" description="Helical" evidence="1">
    <location>
        <begin position="45"/>
        <end position="68"/>
    </location>
</feature>
<sequence length="231" mass="25709">MRAFSIFTFDIRYQIKYGFYFLYAVISLLYLSILLFLPESMARPAAAIIILTDPAALGFFFIGGMILLERGEGLHTYFSILPTLNREYVLSKVLSLSIISTMVALFIAGIMFRSEVNYLLLSLGVFAGASVFTLFGLAVGTVAKSINHYFVISVPVGILLMGPAFLIYLDLNNFLIEILPATLLLRLIYASLQLEIPYPPILSLVGIILWCAPAYILANRFFATYIERGGE</sequence>
<dbReference type="EMBL" id="JBCITM010000006">
    <property type="protein sequence ID" value="MEN1760382.1"/>
    <property type="molecule type" value="Genomic_DNA"/>
</dbReference>
<feature type="transmembrane region" description="Helical" evidence="1">
    <location>
        <begin position="88"/>
        <end position="112"/>
    </location>
</feature>
<keyword evidence="1" id="KW-1133">Transmembrane helix</keyword>
<organism evidence="2 3">
    <name type="scientific">Anoxynatronum sibiricum</name>
    <dbReference type="NCBI Taxonomy" id="210623"/>
    <lineage>
        <taxon>Bacteria</taxon>
        <taxon>Bacillati</taxon>
        <taxon>Bacillota</taxon>
        <taxon>Clostridia</taxon>
        <taxon>Eubacteriales</taxon>
        <taxon>Clostridiaceae</taxon>
        <taxon>Anoxynatronum</taxon>
    </lineage>
</organism>
<keyword evidence="1" id="KW-0812">Transmembrane</keyword>
<accession>A0ABU9VTC1</accession>
<comment type="caution">
    <text evidence="2">The sequence shown here is derived from an EMBL/GenBank/DDBJ whole genome shotgun (WGS) entry which is preliminary data.</text>
</comment>
<gene>
    <name evidence="2" type="ORF">AAIG11_07855</name>
</gene>
<keyword evidence="1" id="KW-0472">Membrane</keyword>
<keyword evidence="3" id="KW-1185">Reference proteome</keyword>
<dbReference type="RefSeq" id="WP_343185703.1">
    <property type="nucleotide sequence ID" value="NZ_JBCITM010000006.1"/>
</dbReference>
<evidence type="ECO:0000313" key="3">
    <source>
        <dbReference type="Proteomes" id="UP001407405"/>
    </source>
</evidence>
<proteinExistence type="predicted"/>
<dbReference type="InterPro" id="IPR056926">
    <property type="entry name" value="FLQE3_permease"/>
</dbReference>